<proteinExistence type="predicted"/>
<evidence type="ECO:0000313" key="1">
    <source>
        <dbReference type="EMBL" id="PQB08863.1"/>
    </source>
</evidence>
<name>A0A2S7L2C5_9FLAO</name>
<accession>A0A2S7L2C5</accession>
<protein>
    <submittedName>
        <fullName evidence="1">Uncharacterized protein</fullName>
    </submittedName>
</protein>
<gene>
    <name evidence="1" type="ORF">BST83_00380</name>
</gene>
<dbReference type="OrthoDB" id="9152783at2"/>
<dbReference type="EMBL" id="MQUA01000004">
    <property type="protein sequence ID" value="PQB08863.1"/>
    <property type="molecule type" value="Genomic_DNA"/>
</dbReference>
<comment type="caution">
    <text evidence="1">The sequence shown here is derived from an EMBL/GenBank/DDBJ whole genome shotgun (WGS) entry which is preliminary data.</text>
</comment>
<dbReference type="Proteomes" id="UP000239522">
    <property type="component" value="Unassembled WGS sequence"/>
</dbReference>
<dbReference type="RefSeq" id="WP_104808087.1">
    <property type="nucleotide sequence ID" value="NZ_MQUA01000004.1"/>
</dbReference>
<organism evidence="1 2">
    <name type="scientific">Polaribacter filamentus</name>
    <dbReference type="NCBI Taxonomy" id="53483"/>
    <lineage>
        <taxon>Bacteria</taxon>
        <taxon>Pseudomonadati</taxon>
        <taxon>Bacteroidota</taxon>
        <taxon>Flavobacteriia</taxon>
        <taxon>Flavobacteriales</taxon>
        <taxon>Flavobacteriaceae</taxon>
    </lineage>
</organism>
<evidence type="ECO:0000313" key="2">
    <source>
        <dbReference type="Proteomes" id="UP000239522"/>
    </source>
</evidence>
<sequence>MKYTLLQNKETKPISIGCKYFTPKEELIDKIEVLIVSFFGEYPNGSQGKNHGTYISKKTVSGIIDFNPDALILDFRELEYNWGNSLLAVFQDLEQLKNAGNTANEPNFPILILTSEKSKTGILSLLKPSASNSVPDFIFEDINLAIKEAAKRGKYWLDN</sequence>
<reference evidence="1 2" key="1">
    <citation type="submission" date="2016-11" db="EMBL/GenBank/DDBJ databases">
        <title>Trade-off between light-utilization and light-protection in marine flavobacteria.</title>
        <authorList>
            <person name="Kumagai Y."/>
        </authorList>
    </citation>
    <scope>NUCLEOTIDE SEQUENCE [LARGE SCALE GENOMIC DNA]</scope>
    <source>
        <strain evidence="1 2">ATCC 700397</strain>
    </source>
</reference>
<keyword evidence="2" id="KW-1185">Reference proteome</keyword>
<dbReference type="AlphaFoldDB" id="A0A2S7L2C5"/>